<keyword evidence="2" id="KW-1185">Reference proteome</keyword>
<organism evidence="1 2">
    <name type="scientific">Massariosphaeria phaeospora</name>
    <dbReference type="NCBI Taxonomy" id="100035"/>
    <lineage>
        <taxon>Eukaryota</taxon>
        <taxon>Fungi</taxon>
        <taxon>Dikarya</taxon>
        <taxon>Ascomycota</taxon>
        <taxon>Pezizomycotina</taxon>
        <taxon>Dothideomycetes</taxon>
        <taxon>Pleosporomycetidae</taxon>
        <taxon>Pleosporales</taxon>
        <taxon>Pleosporales incertae sedis</taxon>
        <taxon>Massariosphaeria</taxon>
    </lineage>
</organism>
<protein>
    <submittedName>
        <fullName evidence="1">Uncharacterized protein</fullName>
    </submittedName>
</protein>
<accession>A0A7C8MCP7</accession>
<gene>
    <name evidence="1" type="ORF">BDV95DRAFT_571624</name>
</gene>
<reference evidence="1 2" key="1">
    <citation type="submission" date="2020-01" db="EMBL/GenBank/DDBJ databases">
        <authorList>
            <consortium name="DOE Joint Genome Institute"/>
            <person name="Haridas S."/>
            <person name="Albert R."/>
            <person name="Binder M."/>
            <person name="Bloem J."/>
            <person name="Labutti K."/>
            <person name="Salamov A."/>
            <person name="Andreopoulos B."/>
            <person name="Baker S.E."/>
            <person name="Barry K."/>
            <person name="Bills G."/>
            <person name="Bluhm B.H."/>
            <person name="Cannon C."/>
            <person name="Castanera R."/>
            <person name="Culley D.E."/>
            <person name="Daum C."/>
            <person name="Ezra D."/>
            <person name="Gonzalez J.B."/>
            <person name="Henrissat B."/>
            <person name="Kuo A."/>
            <person name="Liang C."/>
            <person name="Lipzen A."/>
            <person name="Lutzoni F."/>
            <person name="Magnuson J."/>
            <person name="Mondo S."/>
            <person name="Nolan M."/>
            <person name="Ohm R."/>
            <person name="Pangilinan J."/>
            <person name="Park H.-J.H."/>
            <person name="Ramirez L."/>
            <person name="Alfaro M."/>
            <person name="Sun H."/>
            <person name="Tritt A."/>
            <person name="Yoshinaga Y."/>
            <person name="Zwiers L.-H.L."/>
            <person name="Turgeon B.G."/>
            <person name="Goodwin S.B."/>
            <person name="Spatafora J.W."/>
            <person name="Crous P.W."/>
            <person name="Grigoriev I.V."/>
        </authorList>
    </citation>
    <scope>NUCLEOTIDE SEQUENCE [LARGE SCALE GENOMIC DNA]</scope>
    <source>
        <strain evidence="1 2">CBS 611.86</strain>
    </source>
</reference>
<dbReference type="AlphaFoldDB" id="A0A7C8MCP7"/>
<dbReference type="Proteomes" id="UP000481861">
    <property type="component" value="Unassembled WGS sequence"/>
</dbReference>
<evidence type="ECO:0000313" key="2">
    <source>
        <dbReference type="Proteomes" id="UP000481861"/>
    </source>
</evidence>
<proteinExistence type="predicted"/>
<dbReference type="EMBL" id="JAADJZ010000010">
    <property type="protein sequence ID" value="KAF2872163.1"/>
    <property type="molecule type" value="Genomic_DNA"/>
</dbReference>
<dbReference type="OrthoDB" id="3799620at2759"/>
<name>A0A7C8MCP7_9PLEO</name>
<comment type="caution">
    <text evidence="1">The sequence shown here is derived from an EMBL/GenBank/DDBJ whole genome shotgun (WGS) entry which is preliminary data.</text>
</comment>
<evidence type="ECO:0000313" key="1">
    <source>
        <dbReference type="EMBL" id="KAF2872163.1"/>
    </source>
</evidence>
<sequence length="392" mass="44870">MANLWPSPKPRNLKATASIYLKMNITGPAPTEKQSIAGFFFEDSPLSYHSVANSQLFRLPLELRDRVYDHLWIDTQIQESREVCAFTVAYGCVHDKKQNTDDKLPGWLLACKPMLAEGIAQFYRKARCVRHVLHEDGIQREGHCFRLLALQRIRAIDYRYVRRDCVLDVAVDLNGDGALSIARHNRVSMINHAKKWLDDREYGEAGSWAVVVPNYNQLGRPRSYPNLEAIIDYMSCRNNSVKDVTLKFGLPRVLLPQRRLLGTVNDDITTWHIDFSFLKNLGTSLDRVKVSFHAPPYWLPWIEQPRFDEVFVHIQSEMAEVAKYLVGGMHGGSWKLRDWLMKDHHPYLGGMPEWHLEITRSAGQTSFGSIVNRGTSGFGQGEVLLSLEGQTY</sequence>